<proteinExistence type="inferred from homology"/>
<evidence type="ECO:0000313" key="17">
    <source>
        <dbReference type="Proteomes" id="UP000261540"/>
    </source>
</evidence>
<keyword evidence="9" id="KW-0472">Membrane</keyword>
<evidence type="ECO:0000256" key="1">
    <source>
        <dbReference type="ARBA" id="ARBA00004123"/>
    </source>
</evidence>
<dbReference type="SMART" id="SM00338">
    <property type="entry name" value="BRLZ"/>
    <property type="match status" value="1"/>
</dbReference>
<comment type="subcellular location">
    <subcellularLocation>
        <location evidence="2">Endoplasmic reticulum membrane</location>
        <topology evidence="2">Single-pass membrane protein</topology>
    </subcellularLocation>
    <subcellularLocation>
        <location evidence="1">Nucleus</location>
    </subcellularLocation>
</comment>
<dbReference type="PANTHER" id="PTHR46164">
    <property type="entry name" value="ATF6, ISOFORM C"/>
    <property type="match status" value="1"/>
</dbReference>
<evidence type="ECO:0000256" key="14">
    <source>
        <dbReference type="SAM" id="MobiDB-lite"/>
    </source>
</evidence>
<dbReference type="GO" id="GO:0000978">
    <property type="term" value="F:RNA polymerase II cis-regulatory region sequence-specific DNA binding"/>
    <property type="evidence" value="ECO:0007669"/>
    <property type="project" value="TreeGrafter"/>
</dbReference>
<keyword evidence="10" id="KW-0804">Transcription</keyword>
<dbReference type="PANTHER" id="PTHR46164:SF1">
    <property type="entry name" value="CYCLIC AMP-DEPENDENT TRANSCRIPTION FACTOR ATF-6 ALPHA"/>
    <property type="match status" value="1"/>
</dbReference>
<evidence type="ECO:0000256" key="5">
    <source>
        <dbReference type="ARBA" id="ARBA00022824"/>
    </source>
</evidence>
<evidence type="ECO:0000313" key="16">
    <source>
        <dbReference type="Ensembl" id="ENSPKIP00000024222.1"/>
    </source>
</evidence>
<feature type="coiled-coil region" evidence="13">
    <location>
        <begin position="326"/>
        <end position="360"/>
    </location>
</feature>
<evidence type="ECO:0000256" key="10">
    <source>
        <dbReference type="ARBA" id="ARBA00023163"/>
    </source>
</evidence>
<dbReference type="Gene3D" id="1.20.5.170">
    <property type="match status" value="1"/>
</dbReference>
<feature type="region of interest" description="Disordered" evidence="14">
    <location>
        <begin position="104"/>
        <end position="173"/>
    </location>
</feature>
<dbReference type="AlphaFoldDB" id="A0A3B3S0H8"/>
<dbReference type="Proteomes" id="UP000261540">
    <property type="component" value="Unplaced"/>
</dbReference>
<evidence type="ECO:0000256" key="6">
    <source>
        <dbReference type="ARBA" id="ARBA00022989"/>
    </source>
</evidence>
<keyword evidence="5" id="KW-0256">Endoplasmic reticulum</keyword>
<dbReference type="GO" id="GO:0000981">
    <property type="term" value="F:DNA-binding transcription factor activity, RNA polymerase II-specific"/>
    <property type="evidence" value="ECO:0007669"/>
    <property type="project" value="TreeGrafter"/>
</dbReference>
<dbReference type="GeneTree" id="ENSGT00940000159221"/>
<evidence type="ECO:0000256" key="2">
    <source>
        <dbReference type="ARBA" id="ARBA00004389"/>
    </source>
</evidence>
<keyword evidence="12" id="KW-0539">Nucleus</keyword>
<dbReference type="KEGG" id="pki:111840080"/>
<evidence type="ECO:0000256" key="12">
    <source>
        <dbReference type="ARBA" id="ARBA00023242"/>
    </source>
</evidence>
<dbReference type="Ensembl" id="ENSPKIT00000004926.1">
    <property type="protein sequence ID" value="ENSPKIP00000024222.1"/>
    <property type="gene ID" value="ENSPKIG00000007559.1"/>
</dbReference>
<evidence type="ECO:0000259" key="15">
    <source>
        <dbReference type="PROSITE" id="PS50217"/>
    </source>
</evidence>
<dbReference type="CTD" id="22926"/>
<feature type="compositionally biased region" description="Polar residues" evidence="14">
    <location>
        <begin position="128"/>
        <end position="143"/>
    </location>
</feature>
<evidence type="ECO:0000256" key="11">
    <source>
        <dbReference type="ARBA" id="ARBA00023230"/>
    </source>
</evidence>
<dbReference type="PROSITE" id="PS50217">
    <property type="entry name" value="BZIP"/>
    <property type="match status" value="1"/>
</dbReference>
<dbReference type="InterPro" id="IPR004827">
    <property type="entry name" value="bZIP"/>
</dbReference>
<dbReference type="InterPro" id="IPR051882">
    <property type="entry name" value="ATF_bZIP_TF"/>
</dbReference>
<evidence type="ECO:0000256" key="3">
    <source>
        <dbReference type="ARBA" id="ARBA00009050"/>
    </source>
</evidence>
<feature type="compositionally biased region" description="Polar residues" evidence="14">
    <location>
        <begin position="108"/>
        <end position="120"/>
    </location>
</feature>
<feature type="domain" description="BZIP" evidence="15">
    <location>
        <begin position="301"/>
        <end position="364"/>
    </location>
</feature>
<dbReference type="InterPro" id="IPR046347">
    <property type="entry name" value="bZIP_sf"/>
</dbReference>
<evidence type="ECO:0000256" key="4">
    <source>
        <dbReference type="ARBA" id="ARBA00022692"/>
    </source>
</evidence>
<dbReference type="Pfam" id="PF00170">
    <property type="entry name" value="bZIP_1"/>
    <property type="match status" value="1"/>
</dbReference>
<dbReference type="GO" id="GO:0030968">
    <property type="term" value="P:endoplasmic reticulum unfolded protein response"/>
    <property type="evidence" value="ECO:0007669"/>
    <property type="project" value="Ensembl"/>
</dbReference>
<accession>A0A3B3S0H8</accession>
<keyword evidence="11" id="KW-0834">Unfolded protein response</keyword>
<name>A0A3B3S0H8_9TELE</name>
<keyword evidence="17" id="KW-1185">Reference proteome</keyword>
<dbReference type="OrthoDB" id="644067at2759"/>
<dbReference type="FunFam" id="1.20.5.170:FF:000041">
    <property type="entry name" value="Cyclic AMP-dependent transcription factor ATF-6 beta"/>
    <property type="match status" value="1"/>
</dbReference>
<dbReference type="SUPFAM" id="SSF57959">
    <property type="entry name" value="Leucine zipper domain"/>
    <property type="match status" value="1"/>
</dbReference>
<dbReference type="GO" id="GO:0005789">
    <property type="term" value="C:endoplasmic reticulum membrane"/>
    <property type="evidence" value="ECO:0007669"/>
    <property type="project" value="UniProtKB-SubCell"/>
</dbReference>
<sequence>MASDLLLLLQDQLNQPDGIGRCSEENICIDQDEEFDNNLFDELDNILDADDLLHSLETFNHDGDTEELDFDIDFHFGDCNPLYMKSSSCNTDAGMAIDSLASCARPSPVSTPSPAGSLSPHSLHGESQVPQSQMFPVSSSCSGVTPEDMQQRHTKRATRVRSAEPSKPPVPLAPKVALPLETVISDIPEPRVTAPLQPKTFVIHTLQAAPVTTLPPVAAQPACLTGHAVMLSQPAQVVQMCPQVMSAPPTNHMPVRVVTTLATTRDPVALPGGRAFQAETPPIMTSSLRNPGTREDASRVTATRQQRLIRNRESASLSRKNKKEYLMGLEARLQVALFENEKLKTENGTLRKQLEGLLNENTTLRSSAPKHRNLCLFVVLLFLALSVGPMSLHQGEHISKLSGSASPTHNGRHLLGFSTPETSDTPSDRSPDSSVYSMSDEKAPMMVKRFPAPPCQPAVNRTKSLQISHELHGWVSRHEEERIRWMERKIDGRQFSMKSPEKTSDKTSGDAILSIRSPDLSEKNSSKDLQVYYGPNESYSDLFEEIQRRDEAFYIISFHREHFLLPATHHNKGTRPKMSVVLPAMNDSVIKDNGHEVMMQIDCEVTDTRILHMKTSSVPLFLRINQTGSSYRTGPANGQAAPGVGVLTASTL</sequence>
<dbReference type="GO" id="GO:0001666">
    <property type="term" value="P:response to hypoxia"/>
    <property type="evidence" value="ECO:0007669"/>
    <property type="project" value="Ensembl"/>
</dbReference>
<reference evidence="16" key="1">
    <citation type="submission" date="2025-08" db="UniProtKB">
        <authorList>
            <consortium name="Ensembl"/>
        </authorList>
    </citation>
    <scope>IDENTIFICATION</scope>
</reference>
<dbReference type="GO" id="GO:0005634">
    <property type="term" value="C:nucleus"/>
    <property type="evidence" value="ECO:0007669"/>
    <property type="project" value="UniProtKB-SubCell"/>
</dbReference>
<evidence type="ECO:0000256" key="13">
    <source>
        <dbReference type="SAM" id="Coils"/>
    </source>
</evidence>
<protein>
    <submittedName>
        <fullName evidence="16">Activating transcription factor 6</fullName>
    </submittedName>
</protein>
<keyword evidence="4" id="KW-0812">Transmembrane</keyword>
<keyword evidence="13" id="KW-0175">Coiled coil</keyword>
<organism evidence="16 17">
    <name type="scientific">Paramormyrops kingsleyae</name>
    <dbReference type="NCBI Taxonomy" id="1676925"/>
    <lineage>
        <taxon>Eukaryota</taxon>
        <taxon>Metazoa</taxon>
        <taxon>Chordata</taxon>
        <taxon>Craniata</taxon>
        <taxon>Vertebrata</taxon>
        <taxon>Euteleostomi</taxon>
        <taxon>Actinopterygii</taxon>
        <taxon>Neopterygii</taxon>
        <taxon>Teleostei</taxon>
        <taxon>Osteoglossocephala</taxon>
        <taxon>Osteoglossomorpha</taxon>
        <taxon>Osteoglossiformes</taxon>
        <taxon>Mormyridae</taxon>
        <taxon>Paramormyrops</taxon>
    </lineage>
</organism>
<keyword evidence="7" id="KW-0805">Transcription regulation</keyword>
<evidence type="ECO:0000256" key="8">
    <source>
        <dbReference type="ARBA" id="ARBA00023125"/>
    </source>
</evidence>
<evidence type="ECO:0000256" key="7">
    <source>
        <dbReference type="ARBA" id="ARBA00023015"/>
    </source>
</evidence>
<dbReference type="CDD" id="cd14700">
    <property type="entry name" value="bZIP_ATF6"/>
    <property type="match status" value="1"/>
</dbReference>
<feature type="region of interest" description="Disordered" evidence="14">
    <location>
        <begin position="402"/>
        <end position="439"/>
    </location>
</feature>
<dbReference type="STRING" id="1676925.ENSPKIP00000024222"/>
<comment type="similarity">
    <text evidence="3">Belongs to the bZIP family. ATF subfamily.</text>
</comment>
<keyword evidence="6" id="KW-1133">Transmembrane helix</keyword>
<evidence type="ECO:0000256" key="9">
    <source>
        <dbReference type="ARBA" id="ARBA00023136"/>
    </source>
</evidence>
<reference evidence="16" key="2">
    <citation type="submission" date="2025-09" db="UniProtKB">
        <authorList>
            <consortium name="Ensembl"/>
        </authorList>
    </citation>
    <scope>IDENTIFICATION</scope>
</reference>
<keyword evidence="8" id="KW-0238">DNA-binding</keyword>